<name>A0A0V0HFI4_SOLCH</name>
<dbReference type="AlphaFoldDB" id="A0A0V0HFI4"/>
<protein>
    <submittedName>
        <fullName evidence="1">Putative ovule protein</fullName>
    </submittedName>
</protein>
<accession>A0A0V0HFI4</accession>
<organism evidence="1">
    <name type="scientific">Solanum chacoense</name>
    <name type="common">Chaco potato</name>
    <dbReference type="NCBI Taxonomy" id="4108"/>
    <lineage>
        <taxon>Eukaryota</taxon>
        <taxon>Viridiplantae</taxon>
        <taxon>Streptophyta</taxon>
        <taxon>Embryophyta</taxon>
        <taxon>Tracheophyta</taxon>
        <taxon>Spermatophyta</taxon>
        <taxon>Magnoliopsida</taxon>
        <taxon>eudicotyledons</taxon>
        <taxon>Gunneridae</taxon>
        <taxon>Pentapetalae</taxon>
        <taxon>asterids</taxon>
        <taxon>lamiids</taxon>
        <taxon>Solanales</taxon>
        <taxon>Solanaceae</taxon>
        <taxon>Solanoideae</taxon>
        <taxon>Solaneae</taxon>
        <taxon>Solanum</taxon>
    </lineage>
</organism>
<dbReference type="EMBL" id="GEDG01020996">
    <property type="protein sequence ID" value="JAP18672.1"/>
    <property type="molecule type" value="Transcribed_RNA"/>
</dbReference>
<reference evidence="1" key="1">
    <citation type="submission" date="2015-12" db="EMBL/GenBank/DDBJ databases">
        <title>Gene expression during late stages of embryo sac development: a critical building block for successful pollen-pistil interactions.</title>
        <authorList>
            <person name="Liu Y."/>
            <person name="Joly V."/>
            <person name="Sabar M."/>
            <person name="Matton D.P."/>
        </authorList>
    </citation>
    <scope>NUCLEOTIDE SEQUENCE</scope>
</reference>
<evidence type="ECO:0000313" key="1">
    <source>
        <dbReference type="EMBL" id="JAP18672.1"/>
    </source>
</evidence>
<sequence>MLNQPITSMSFLGSSKQCYSLCKFCFYLCSYYLTIDSCVSIQLLVPCHPSAVNYGTPNCCKYFFIELPLMLPLDPF</sequence>
<proteinExistence type="predicted"/>